<dbReference type="Pfam" id="PF11114">
    <property type="entry name" value="Minor_capsid_2"/>
    <property type="match status" value="1"/>
</dbReference>
<organism evidence="1">
    <name type="scientific">Siphoviridae sp. ctVzN31</name>
    <dbReference type="NCBI Taxonomy" id="2825534"/>
    <lineage>
        <taxon>Viruses</taxon>
        <taxon>Duplodnaviria</taxon>
        <taxon>Heunggongvirae</taxon>
        <taxon>Uroviricota</taxon>
        <taxon>Caudoviricetes</taxon>
    </lineage>
</organism>
<dbReference type="InterPro" id="IPR021080">
    <property type="entry name" value="Minor_capsid_protein"/>
</dbReference>
<dbReference type="EMBL" id="BK015273">
    <property type="protein sequence ID" value="DAD99012.1"/>
    <property type="molecule type" value="Genomic_DNA"/>
</dbReference>
<proteinExistence type="predicted"/>
<reference evidence="1" key="1">
    <citation type="journal article" date="2021" name="Proc. Natl. Acad. Sci. U.S.A.">
        <title>A Catalog of Tens of Thousands of Viruses from Human Metagenomes Reveals Hidden Associations with Chronic Diseases.</title>
        <authorList>
            <person name="Tisza M.J."/>
            <person name="Buck C.B."/>
        </authorList>
    </citation>
    <scope>NUCLEOTIDE SEQUENCE</scope>
    <source>
        <strain evidence="1">CtVzN31</strain>
    </source>
</reference>
<accession>A0A8S5NXB3</accession>
<name>A0A8S5NXB3_9CAUD</name>
<evidence type="ECO:0000313" key="1">
    <source>
        <dbReference type="EMBL" id="DAD99012.1"/>
    </source>
</evidence>
<protein>
    <submittedName>
        <fullName evidence="1">Minor capsid protein</fullName>
    </submittedName>
</protein>
<sequence>MKTRIRVDMKPVDTILTRLGVNKTGDVQMQLTRIVNKRITRYMPFRTGVLSTKLKYISSPTEITVMAPYARYQYYGKVMVNAKTGKGPAFIPGVGYRYRKGTVLRATDRDLNYDTTKNQQAGPFWDRRMMAAEKDQIAHDLQAYINRRSGI</sequence>